<name>A0A1E3VLL0_9HYPH</name>
<evidence type="ECO:0000256" key="14">
    <source>
        <dbReference type="PIRSR" id="PIRSR618044-2"/>
    </source>
</evidence>
<dbReference type="GO" id="GO:0008360">
    <property type="term" value="P:regulation of cell shape"/>
    <property type="evidence" value="ECO:0007669"/>
    <property type="project" value="UniProtKB-KW"/>
</dbReference>
<dbReference type="InterPro" id="IPR037167">
    <property type="entry name" value="Peptidase_S11_C_sf"/>
</dbReference>
<evidence type="ECO:0000256" key="3">
    <source>
        <dbReference type="ARBA" id="ARBA00007164"/>
    </source>
</evidence>
<dbReference type="RefSeq" id="WP_069444789.1">
    <property type="nucleotide sequence ID" value="NZ_LPWE01000012.1"/>
</dbReference>
<dbReference type="GO" id="GO:0071555">
    <property type="term" value="P:cell wall organization"/>
    <property type="evidence" value="ECO:0007669"/>
    <property type="project" value="UniProtKB-KW"/>
</dbReference>
<keyword evidence="7 16" id="KW-0732">Signal</keyword>
<dbReference type="Pfam" id="PF00768">
    <property type="entry name" value="Peptidase_S11"/>
    <property type="match status" value="1"/>
</dbReference>
<evidence type="ECO:0000256" key="8">
    <source>
        <dbReference type="ARBA" id="ARBA00022801"/>
    </source>
</evidence>
<proteinExistence type="inferred from homology"/>
<comment type="function">
    <text evidence="1">Removes C-terminal D-alanyl residues from sugar-peptide cell wall precursors.</text>
</comment>
<evidence type="ECO:0000256" key="4">
    <source>
        <dbReference type="ARBA" id="ARBA00012448"/>
    </source>
</evidence>
<evidence type="ECO:0000313" key="18">
    <source>
        <dbReference type="EMBL" id="ODR94428.1"/>
    </source>
</evidence>
<keyword evidence="5" id="KW-0121">Carboxypeptidase</keyword>
<dbReference type="GO" id="GO:0009252">
    <property type="term" value="P:peptidoglycan biosynthetic process"/>
    <property type="evidence" value="ECO:0007669"/>
    <property type="project" value="UniProtKB-UniPathway"/>
</dbReference>
<comment type="caution">
    <text evidence="18">The sequence shown here is derived from an EMBL/GenBank/DDBJ whole genome shotgun (WGS) entry which is preliminary data.</text>
</comment>
<dbReference type="STRING" id="1774970.AUC70_07100"/>
<dbReference type="AlphaFoldDB" id="A0A1E3VLL0"/>
<reference evidence="18 19" key="1">
    <citation type="journal article" date="2016" name="Environ. Microbiol.">
        <title>New Methyloceanibacter diversity from North Sea sediments includes methanotroph containing solely the soluble methane monooxygenase.</title>
        <authorList>
            <person name="Vekeman B."/>
            <person name="Kerckhof F.M."/>
            <person name="Cremers G."/>
            <person name="de Vos P."/>
            <person name="Vandamme P."/>
            <person name="Boon N."/>
            <person name="Op den Camp H.J."/>
            <person name="Heylen K."/>
        </authorList>
    </citation>
    <scope>NUCLEOTIDE SEQUENCE [LARGE SCALE GENOMIC DNA]</scope>
    <source>
        <strain evidence="18 19">R-67176</strain>
    </source>
</reference>
<keyword evidence="10" id="KW-0573">Peptidoglycan synthesis</keyword>
<dbReference type="PANTHER" id="PTHR21581:SF6">
    <property type="entry name" value="TRAFFICKING PROTEIN PARTICLE COMPLEX SUBUNIT 12"/>
    <property type="match status" value="1"/>
</dbReference>
<dbReference type="Pfam" id="PF07943">
    <property type="entry name" value="PBP5_C"/>
    <property type="match status" value="1"/>
</dbReference>
<keyword evidence="6" id="KW-0645">Protease</keyword>
<organism evidence="18 19">
    <name type="scientific">Methyloceanibacter stevinii</name>
    <dbReference type="NCBI Taxonomy" id="1774970"/>
    <lineage>
        <taxon>Bacteria</taxon>
        <taxon>Pseudomonadati</taxon>
        <taxon>Pseudomonadota</taxon>
        <taxon>Alphaproteobacteria</taxon>
        <taxon>Hyphomicrobiales</taxon>
        <taxon>Hyphomicrobiaceae</taxon>
        <taxon>Methyloceanibacter</taxon>
    </lineage>
</organism>
<protein>
    <recommendedName>
        <fullName evidence="4">serine-type D-Ala-D-Ala carboxypeptidase</fullName>
        <ecNumber evidence="4">3.4.16.4</ecNumber>
    </recommendedName>
</protein>
<evidence type="ECO:0000256" key="6">
    <source>
        <dbReference type="ARBA" id="ARBA00022670"/>
    </source>
</evidence>
<dbReference type="InterPro" id="IPR018044">
    <property type="entry name" value="Peptidase_S11"/>
</dbReference>
<dbReference type="Gene3D" id="2.60.410.10">
    <property type="entry name" value="D-Ala-D-Ala carboxypeptidase, C-terminal domain"/>
    <property type="match status" value="1"/>
</dbReference>
<keyword evidence="19" id="KW-1185">Reference proteome</keyword>
<gene>
    <name evidence="18" type="ORF">AUC70_07100</name>
</gene>
<feature type="chain" id="PRO_5009138353" description="serine-type D-Ala-D-Ala carboxypeptidase" evidence="16">
    <location>
        <begin position="25"/>
        <end position="392"/>
    </location>
</feature>
<evidence type="ECO:0000256" key="13">
    <source>
        <dbReference type="PIRSR" id="PIRSR618044-1"/>
    </source>
</evidence>
<comment type="similarity">
    <text evidence="3 15">Belongs to the peptidase S11 family.</text>
</comment>
<keyword evidence="11" id="KW-0961">Cell wall biogenesis/degradation</keyword>
<dbReference type="UniPathway" id="UPA00219"/>
<accession>A0A1E3VLL0</accession>
<evidence type="ECO:0000313" key="19">
    <source>
        <dbReference type="Proteomes" id="UP000094172"/>
    </source>
</evidence>
<evidence type="ECO:0000256" key="9">
    <source>
        <dbReference type="ARBA" id="ARBA00022960"/>
    </source>
</evidence>
<dbReference type="InterPro" id="IPR012338">
    <property type="entry name" value="Beta-lactam/transpept-like"/>
</dbReference>
<evidence type="ECO:0000256" key="15">
    <source>
        <dbReference type="RuleBase" id="RU004016"/>
    </source>
</evidence>
<dbReference type="Gene3D" id="3.40.710.10">
    <property type="entry name" value="DD-peptidase/beta-lactamase superfamily"/>
    <property type="match status" value="1"/>
</dbReference>
<feature type="active site" description="Proton acceptor" evidence="13">
    <location>
        <position position="66"/>
    </location>
</feature>
<evidence type="ECO:0000256" key="5">
    <source>
        <dbReference type="ARBA" id="ARBA00022645"/>
    </source>
</evidence>
<feature type="binding site" evidence="14">
    <location>
        <position position="231"/>
    </location>
    <ligand>
        <name>substrate</name>
    </ligand>
</feature>
<dbReference type="SUPFAM" id="SSF69189">
    <property type="entry name" value="Penicillin-binding protein associated domain"/>
    <property type="match status" value="1"/>
</dbReference>
<dbReference type="PANTHER" id="PTHR21581">
    <property type="entry name" value="D-ALANYL-D-ALANINE CARBOXYPEPTIDASE"/>
    <property type="match status" value="1"/>
</dbReference>
<feature type="domain" description="Peptidase S11 D-Ala-D-Ala carboxypeptidase A C-terminal" evidence="17">
    <location>
        <begin position="281"/>
        <end position="372"/>
    </location>
</feature>
<evidence type="ECO:0000256" key="16">
    <source>
        <dbReference type="SAM" id="SignalP"/>
    </source>
</evidence>
<dbReference type="InterPro" id="IPR015956">
    <property type="entry name" value="Peniciliin-bd_prot_C_sf"/>
</dbReference>
<keyword evidence="9" id="KW-0133">Cell shape</keyword>
<evidence type="ECO:0000259" key="17">
    <source>
        <dbReference type="SMART" id="SM00936"/>
    </source>
</evidence>
<dbReference type="Proteomes" id="UP000094172">
    <property type="component" value="Unassembled WGS sequence"/>
</dbReference>
<evidence type="ECO:0000256" key="2">
    <source>
        <dbReference type="ARBA" id="ARBA00004752"/>
    </source>
</evidence>
<dbReference type="InterPro" id="IPR001967">
    <property type="entry name" value="Peptidase_S11_N"/>
</dbReference>
<dbReference type="SUPFAM" id="SSF56601">
    <property type="entry name" value="beta-lactamase/transpeptidase-like"/>
    <property type="match status" value="1"/>
</dbReference>
<dbReference type="EC" id="3.4.16.4" evidence="4"/>
<evidence type="ECO:0000256" key="10">
    <source>
        <dbReference type="ARBA" id="ARBA00022984"/>
    </source>
</evidence>
<feature type="signal peptide" evidence="16">
    <location>
        <begin position="1"/>
        <end position="24"/>
    </location>
</feature>
<feature type="active site" evidence="13">
    <location>
        <position position="128"/>
    </location>
</feature>
<dbReference type="GO" id="GO:0009002">
    <property type="term" value="F:serine-type D-Ala-D-Ala carboxypeptidase activity"/>
    <property type="evidence" value="ECO:0007669"/>
    <property type="project" value="UniProtKB-EC"/>
</dbReference>
<evidence type="ECO:0000256" key="1">
    <source>
        <dbReference type="ARBA" id="ARBA00003217"/>
    </source>
</evidence>
<feature type="active site" description="Acyl-ester intermediate" evidence="13">
    <location>
        <position position="63"/>
    </location>
</feature>
<keyword evidence="8" id="KW-0378">Hydrolase</keyword>
<evidence type="ECO:0000256" key="12">
    <source>
        <dbReference type="ARBA" id="ARBA00034000"/>
    </source>
</evidence>
<evidence type="ECO:0000256" key="7">
    <source>
        <dbReference type="ARBA" id="ARBA00022729"/>
    </source>
</evidence>
<sequence length="392" mass="41982">MTKVAVACAFCALGVALAAGVASAAAKKTNEFTTKAQSGILMDSGADLVLYEKDADKQIPPASMSKLMTLAVVFRELKSGRITLDDTFTVSEHAWRTGGAPSGTAAMFAPLGSPITVSDLIQGVTVQSANDGALILAEGIGGTEGGFVKMMNDYAKQIGLTGSNFANPTGLPAEGHLMTARDLALLSKHIIETFPEYYHYFAQKEFRYRDKFTFRNRNPLVWADIGVDGLKTGYTQEAGYGLVSSAKRGDQRLVLVLTGLENKGDREKESRRVLEWGFKSFRPFRLFEDGQQVSDALVWGGEKHYVPLVGDGAIDLLLPASATGAVSGEIIYEGPIKAPIKKGDQIATLKVKSADLAAINEIPLYAGEDINSSGFAMRGIDSLLVLAFGWLL</sequence>
<dbReference type="GO" id="GO:0006508">
    <property type="term" value="P:proteolysis"/>
    <property type="evidence" value="ECO:0007669"/>
    <property type="project" value="UniProtKB-KW"/>
</dbReference>
<comment type="pathway">
    <text evidence="2">Cell wall biogenesis; peptidoglycan biosynthesis.</text>
</comment>
<dbReference type="SMART" id="SM00936">
    <property type="entry name" value="PBP5_C"/>
    <property type="match status" value="1"/>
</dbReference>
<dbReference type="EMBL" id="LPWE01000012">
    <property type="protein sequence ID" value="ODR94428.1"/>
    <property type="molecule type" value="Genomic_DNA"/>
</dbReference>
<dbReference type="InterPro" id="IPR012907">
    <property type="entry name" value="Peptidase_S11_C"/>
</dbReference>
<dbReference type="PRINTS" id="PR00725">
    <property type="entry name" value="DADACBPTASE1"/>
</dbReference>
<comment type="catalytic activity">
    <reaction evidence="12">
        <text>Preferential cleavage: (Ac)2-L-Lys-D-Ala-|-D-Ala. Also transpeptidation of peptidyl-alanyl moieties that are N-acyl substituents of D-alanine.</text>
        <dbReference type="EC" id="3.4.16.4"/>
    </reaction>
</comment>
<evidence type="ECO:0000256" key="11">
    <source>
        <dbReference type="ARBA" id="ARBA00023316"/>
    </source>
</evidence>